<dbReference type="Proteomes" id="UP001431783">
    <property type="component" value="Unassembled WGS sequence"/>
</dbReference>
<reference evidence="2 3" key="1">
    <citation type="submission" date="2023-03" db="EMBL/GenBank/DDBJ databases">
        <title>Genome insight into feeding habits of ladybird beetles.</title>
        <authorList>
            <person name="Li H.-S."/>
            <person name="Huang Y.-H."/>
            <person name="Pang H."/>
        </authorList>
    </citation>
    <scope>NUCLEOTIDE SEQUENCE [LARGE SCALE GENOMIC DNA]</scope>
    <source>
        <strain evidence="2">SYSU_2023b</strain>
        <tissue evidence="2">Whole body</tissue>
    </source>
</reference>
<dbReference type="EMBL" id="JARQZJ010000096">
    <property type="protein sequence ID" value="KAK9885596.1"/>
    <property type="molecule type" value="Genomic_DNA"/>
</dbReference>
<evidence type="ECO:0000313" key="2">
    <source>
        <dbReference type="EMBL" id="KAK9885596.1"/>
    </source>
</evidence>
<comment type="caution">
    <text evidence="2">The sequence shown here is derived from an EMBL/GenBank/DDBJ whole genome shotgun (WGS) entry which is preliminary data.</text>
</comment>
<dbReference type="AlphaFoldDB" id="A0AAW1UPX5"/>
<evidence type="ECO:0000313" key="3">
    <source>
        <dbReference type="Proteomes" id="UP001431783"/>
    </source>
</evidence>
<feature type="compositionally biased region" description="Polar residues" evidence="1">
    <location>
        <begin position="111"/>
        <end position="123"/>
    </location>
</feature>
<evidence type="ECO:0000256" key="1">
    <source>
        <dbReference type="SAM" id="MobiDB-lite"/>
    </source>
</evidence>
<name>A0AAW1UPX5_9CUCU</name>
<accession>A0AAW1UPX5</accession>
<feature type="region of interest" description="Disordered" evidence="1">
    <location>
        <begin position="98"/>
        <end position="123"/>
    </location>
</feature>
<sequence length="123" mass="13705">MGFRKCGRSPWNLDEVYCASEQPTDEFMAQAKAKIEELKMGLDKYIAPEKNNDNIGLTGQTTQILPSLNTVPSRDPLIMSSTSEATNSDYPFRYLPLNEDPETPCKEVEENTTQNLEGAINTG</sequence>
<gene>
    <name evidence="2" type="ORF">WA026_012356</name>
</gene>
<proteinExistence type="predicted"/>
<protein>
    <submittedName>
        <fullName evidence="2">Uncharacterized protein</fullName>
    </submittedName>
</protein>
<organism evidence="2 3">
    <name type="scientific">Henosepilachna vigintioctopunctata</name>
    <dbReference type="NCBI Taxonomy" id="420089"/>
    <lineage>
        <taxon>Eukaryota</taxon>
        <taxon>Metazoa</taxon>
        <taxon>Ecdysozoa</taxon>
        <taxon>Arthropoda</taxon>
        <taxon>Hexapoda</taxon>
        <taxon>Insecta</taxon>
        <taxon>Pterygota</taxon>
        <taxon>Neoptera</taxon>
        <taxon>Endopterygota</taxon>
        <taxon>Coleoptera</taxon>
        <taxon>Polyphaga</taxon>
        <taxon>Cucujiformia</taxon>
        <taxon>Coccinelloidea</taxon>
        <taxon>Coccinellidae</taxon>
        <taxon>Epilachninae</taxon>
        <taxon>Epilachnini</taxon>
        <taxon>Henosepilachna</taxon>
    </lineage>
</organism>
<keyword evidence="3" id="KW-1185">Reference proteome</keyword>